<reference evidence="3" key="1">
    <citation type="submission" date="2021-10" db="EMBL/GenBank/DDBJ databases">
        <title>Collection of gut derived symbiotic bacterial strains cultured from healthy donors.</title>
        <authorList>
            <person name="Lin H."/>
            <person name="Littmann E."/>
            <person name="Claire K."/>
            <person name="Pamer E."/>
        </authorList>
    </citation>
    <scope>NUCLEOTIDE SEQUENCE</scope>
    <source>
        <strain evidence="3">MSK.23.4</strain>
    </source>
</reference>
<organism evidence="3 4">
    <name type="scientific">Mediterraneibacter gnavus</name>
    <name type="common">Ruminococcus gnavus</name>
    <dbReference type="NCBI Taxonomy" id="33038"/>
    <lineage>
        <taxon>Bacteria</taxon>
        <taxon>Bacillati</taxon>
        <taxon>Bacillota</taxon>
        <taxon>Clostridia</taxon>
        <taxon>Lachnospirales</taxon>
        <taxon>Lachnospiraceae</taxon>
        <taxon>Mediterraneibacter</taxon>
    </lineage>
</organism>
<feature type="domain" description="DUF1835" evidence="1">
    <location>
        <begin position="11"/>
        <end position="110"/>
    </location>
</feature>
<dbReference type="RefSeq" id="WP_173880208.1">
    <property type="nucleotide sequence ID" value="NZ_BAABXJ010000002.1"/>
</dbReference>
<evidence type="ECO:0000313" key="3">
    <source>
        <dbReference type="EMBL" id="MCB5495505.1"/>
    </source>
</evidence>
<sequence>MLNIVFKEFEKIAIKQVNGIENIICLDLNLDKGNLKYDLESTIREKYIENIYFIHYQYRDYVTNLQNIKCNLKKTKEIRIWCSPQAYSICGLYFICDILKKYNGKLLVVNLPIYVKEKLVCSWSELSTNEIQTNLAYEKELTYADREKLANSWKAIQNDENETRLYINGEIISINNTILDLLLYDSIGNEQFNVSLTIRRLSNKYGACFDDYSYIAFFKRMVGQGKMQIVEYNKNWYKCVLQKSV</sequence>
<protein>
    <submittedName>
        <fullName evidence="3">DUF1835 domain-containing protein</fullName>
    </submittedName>
</protein>
<dbReference type="InterPro" id="IPR022123">
    <property type="entry name" value="DUF3658"/>
</dbReference>
<accession>A0AAJ1B0F3</accession>
<feature type="domain" description="DUF3658" evidence="2">
    <location>
        <begin position="136"/>
        <end position="238"/>
    </location>
</feature>
<evidence type="ECO:0000313" key="4">
    <source>
        <dbReference type="Proteomes" id="UP001297422"/>
    </source>
</evidence>
<proteinExistence type="predicted"/>
<gene>
    <name evidence="3" type="ORF">LIQ10_17495</name>
</gene>
<dbReference type="EMBL" id="JAJBNC010000044">
    <property type="protein sequence ID" value="MCB5495505.1"/>
    <property type="molecule type" value="Genomic_DNA"/>
</dbReference>
<evidence type="ECO:0000259" key="1">
    <source>
        <dbReference type="Pfam" id="PF08874"/>
    </source>
</evidence>
<dbReference type="Proteomes" id="UP001297422">
    <property type="component" value="Unassembled WGS sequence"/>
</dbReference>
<comment type="caution">
    <text evidence="3">The sequence shown here is derived from an EMBL/GenBank/DDBJ whole genome shotgun (WGS) entry which is preliminary data.</text>
</comment>
<evidence type="ECO:0000259" key="2">
    <source>
        <dbReference type="Pfam" id="PF12395"/>
    </source>
</evidence>
<name>A0AAJ1B0F3_MEDGN</name>
<dbReference type="Pfam" id="PF08874">
    <property type="entry name" value="DUF1835"/>
    <property type="match status" value="1"/>
</dbReference>
<dbReference type="InterPro" id="IPR014973">
    <property type="entry name" value="DUF1835"/>
</dbReference>
<dbReference type="AlphaFoldDB" id="A0AAJ1B0F3"/>
<dbReference type="Pfam" id="PF12395">
    <property type="entry name" value="DUF3658"/>
    <property type="match status" value="1"/>
</dbReference>